<sequence>MYDDFPELKVVFTVSSLLQITKAKADLSRRAVMYEIPRKIRMFSAELLTVYAGILKVK</sequence>
<protein>
    <submittedName>
        <fullName evidence="1">ATPase AAA</fullName>
    </submittedName>
</protein>
<dbReference type="AlphaFoldDB" id="A0A0L8VCN8"/>
<dbReference type="Proteomes" id="UP000036958">
    <property type="component" value="Unassembled WGS sequence"/>
</dbReference>
<organism evidence="1 2">
    <name type="scientific">Sunxiuqinia dokdonensis</name>
    <dbReference type="NCBI Taxonomy" id="1409788"/>
    <lineage>
        <taxon>Bacteria</taxon>
        <taxon>Pseudomonadati</taxon>
        <taxon>Bacteroidota</taxon>
        <taxon>Bacteroidia</taxon>
        <taxon>Marinilabiliales</taxon>
        <taxon>Prolixibacteraceae</taxon>
        <taxon>Sunxiuqinia</taxon>
    </lineage>
</organism>
<dbReference type="STRING" id="1409788.NC99_12020"/>
<evidence type="ECO:0000313" key="2">
    <source>
        <dbReference type="Proteomes" id="UP000036958"/>
    </source>
</evidence>
<gene>
    <name evidence="1" type="ORF">NC99_12020</name>
</gene>
<accession>A0A0L8VCN8</accession>
<comment type="caution">
    <text evidence="1">The sequence shown here is derived from an EMBL/GenBank/DDBJ whole genome shotgun (WGS) entry which is preliminary data.</text>
</comment>
<dbReference type="EMBL" id="LGIA01000057">
    <property type="protein sequence ID" value="KOH45957.1"/>
    <property type="molecule type" value="Genomic_DNA"/>
</dbReference>
<keyword evidence="2" id="KW-1185">Reference proteome</keyword>
<reference evidence="2" key="1">
    <citation type="submission" date="2015-07" db="EMBL/GenBank/DDBJ databases">
        <title>Genome sequencing of Sunxiuqinia dokdonensis strain SK.</title>
        <authorList>
            <person name="Ahn S."/>
            <person name="Kim B.-C."/>
        </authorList>
    </citation>
    <scope>NUCLEOTIDE SEQUENCE [LARGE SCALE GENOMIC DNA]</scope>
    <source>
        <strain evidence="2">SK</strain>
    </source>
</reference>
<name>A0A0L8VCN8_9BACT</name>
<evidence type="ECO:0000313" key="1">
    <source>
        <dbReference type="EMBL" id="KOH45957.1"/>
    </source>
</evidence>
<proteinExistence type="predicted"/>